<organism evidence="1 2">
    <name type="scientific">Racocetra persica</name>
    <dbReference type="NCBI Taxonomy" id="160502"/>
    <lineage>
        <taxon>Eukaryota</taxon>
        <taxon>Fungi</taxon>
        <taxon>Fungi incertae sedis</taxon>
        <taxon>Mucoromycota</taxon>
        <taxon>Glomeromycotina</taxon>
        <taxon>Glomeromycetes</taxon>
        <taxon>Diversisporales</taxon>
        <taxon>Gigasporaceae</taxon>
        <taxon>Racocetra</taxon>
    </lineage>
</organism>
<name>A0ACA9RRG3_9GLOM</name>
<evidence type="ECO:0000313" key="2">
    <source>
        <dbReference type="Proteomes" id="UP000789920"/>
    </source>
</evidence>
<accession>A0ACA9RRG3</accession>
<dbReference type="Proteomes" id="UP000789920">
    <property type="component" value="Unassembled WGS sequence"/>
</dbReference>
<comment type="caution">
    <text evidence="1">The sequence shown here is derived from an EMBL/GenBank/DDBJ whole genome shotgun (WGS) entry which is preliminary data.</text>
</comment>
<sequence length="80" mass="9119">SFLLAHCCSWNIHSSSSSTSYILSKFSKDTPNSSHSLLYIVPVMIHFYIVPFAWRIFPLRFVVHTLALLQNLFCLGLMLG</sequence>
<evidence type="ECO:0000313" key="1">
    <source>
        <dbReference type="EMBL" id="CAG8807423.1"/>
    </source>
</evidence>
<dbReference type="EMBL" id="CAJVQC010067673">
    <property type="protein sequence ID" value="CAG8807423.1"/>
    <property type="molecule type" value="Genomic_DNA"/>
</dbReference>
<gene>
    <name evidence="1" type="ORF">RPERSI_LOCUS22388</name>
</gene>
<proteinExistence type="predicted"/>
<feature type="non-terminal residue" evidence="1">
    <location>
        <position position="1"/>
    </location>
</feature>
<protein>
    <submittedName>
        <fullName evidence="1">36350_t:CDS:1</fullName>
    </submittedName>
</protein>
<reference evidence="1" key="1">
    <citation type="submission" date="2021-06" db="EMBL/GenBank/DDBJ databases">
        <authorList>
            <person name="Kallberg Y."/>
            <person name="Tangrot J."/>
            <person name="Rosling A."/>
        </authorList>
    </citation>
    <scope>NUCLEOTIDE SEQUENCE</scope>
    <source>
        <strain evidence="1">MA461A</strain>
    </source>
</reference>
<keyword evidence="2" id="KW-1185">Reference proteome</keyword>